<protein>
    <submittedName>
        <fullName evidence="1">Uncharacterized protein</fullName>
    </submittedName>
</protein>
<accession>A0AAJ0G0X8</accession>
<dbReference type="Pfam" id="PF20174">
    <property type="entry name" value="DUF6540"/>
    <property type="match status" value="1"/>
</dbReference>
<name>A0AAJ0G0X8_9HYPO</name>
<gene>
    <name evidence="1" type="ORF">QQS21_002941</name>
</gene>
<dbReference type="AlphaFoldDB" id="A0AAJ0G0X8"/>
<reference evidence="1" key="1">
    <citation type="submission" date="2023-06" db="EMBL/GenBank/DDBJ databases">
        <title>Conoideocrella luteorostrata (Hypocreales: Clavicipitaceae), a potential biocontrol fungus for elongate hemlock scale in United States Christmas tree production areas.</title>
        <authorList>
            <person name="Barrett H."/>
            <person name="Lovett B."/>
            <person name="Macias A.M."/>
            <person name="Stajich J.E."/>
            <person name="Kasson M.T."/>
        </authorList>
    </citation>
    <scope>NUCLEOTIDE SEQUENCE</scope>
    <source>
        <strain evidence="1">ARSEF 14590</strain>
    </source>
</reference>
<organism evidence="1 2">
    <name type="scientific">Conoideocrella luteorostrata</name>
    <dbReference type="NCBI Taxonomy" id="1105319"/>
    <lineage>
        <taxon>Eukaryota</taxon>
        <taxon>Fungi</taxon>
        <taxon>Dikarya</taxon>
        <taxon>Ascomycota</taxon>
        <taxon>Pezizomycotina</taxon>
        <taxon>Sordariomycetes</taxon>
        <taxon>Hypocreomycetidae</taxon>
        <taxon>Hypocreales</taxon>
        <taxon>Clavicipitaceae</taxon>
        <taxon>Conoideocrella</taxon>
    </lineage>
</organism>
<dbReference type="EMBL" id="JASWJB010000037">
    <property type="protein sequence ID" value="KAK2608479.1"/>
    <property type="molecule type" value="Genomic_DNA"/>
</dbReference>
<evidence type="ECO:0000313" key="1">
    <source>
        <dbReference type="EMBL" id="KAK2608479.1"/>
    </source>
</evidence>
<sequence length="125" mass="14210">MSHTLYLVEFIGVPRNHHALFVRLDENERTGRLFNVTGNVQQGMVYESAPTESPEASPTFIGMTQLGRVSSADLQRIDDICRSNPPPGKQFDGTKRIDPKKPLRRCQEWTVESIQLLEAHQVLKH</sequence>
<comment type="caution">
    <text evidence="1">The sequence shown here is derived from an EMBL/GenBank/DDBJ whole genome shotgun (WGS) entry which is preliminary data.</text>
</comment>
<keyword evidence="2" id="KW-1185">Reference proteome</keyword>
<dbReference type="InterPro" id="IPR046670">
    <property type="entry name" value="DUF6540"/>
</dbReference>
<dbReference type="Proteomes" id="UP001251528">
    <property type="component" value="Unassembled WGS sequence"/>
</dbReference>
<evidence type="ECO:0000313" key="2">
    <source>
        <dbReference type="Proteomes" id="UP001251528"/>
    </source>
</evidence>
<proteinExistence type="predicted"/>